<dbReference type="Pfam" id="PF13749">
    <property type="entry name" value="HATPase_c_4"/>
    <property type="match status" value="1"/>
</dbReference>
<dbReference type="EMBL" id="BAFN01000001">
    <property type="protein sequence ID" value="GAN33219.1"/>
    <property type="molecule type" value="Genomic_DNA"/>
</dbReference>
<dbReference type="Gene3D" id="3.30.565.60">
    <property type="match status" value="1"/>
</dbReference>
<dbReference type="Proteomes" id="UP000032309">
    <property type="component" value="Unassembled WGS sequence"/>
</dbReference>
<proteinExistence type="predicted"/>
<accession>A0ABQ0JWQ7</accession>
<gene>
    <name evidence="1" type="ORF">BROSI_A1736</name>
</gene>
<dbReference type="PANTHER" id="PTHR30595:SF6">
    <property type="entry name" value="SCHLAFEN ALBA-2 DOMAIN-CONTAINING PROTEIN"/>
    <property type="match status" value="1"/>
</dbReference>
<reference evidence="2" key="1">
    <citation type="journal article" date="2015" name="Genome Announc.">
        <title>Draft Genome Sequence of an Anaerobic Ammonium-Oxidizing Bacterium, "Candidatus Brocadia sinica".</title>
        <authorList>
            <person name="Oshiki M."/>
            <person name="Shinyako-Hata K."/>
            <person name="Satoh H."/>
            <person name="Okabe S."/>
        </authorList>
    </citation>
    <scope>NUCLEOTIDE SEQUENCE [LARGE SCALE GENOMIC DNA]</scope>
    <source>
        <strain evidence="2">JPN1</strain>
    </source>
</reference>
<evidence type="ECO:0000313" key="1">
    <source>
        <dbReference type="EMBL" id="GAN33219.1"/>
    </source>
</evidence>
<organism evidence="1 2">
    <name type="scientific">Candidatus Brocadia sinica JPN1</name>
    <dbReference type="NCBI Taxonomy" id="1197129"/>
    <lineage>
        <taxon>Bacteria</taxon>
        <taxon>Pseudomonadati</taxon>
        <taxon>Planctomycetota</taxon>
        <taxon>Candidatus Brocadiia</taxon>
        <taxon>Candidatus Brocadiales</taxon>
        <taxon>Candidatus Brocadiaceae</taxon>
        <taxon>Candidatus Brocadia</taxon>
    </lineage>
</organism>
<evidence type="ECO:0000313" key="2">
    <source>
        <dbReference type="Proteomes" id="UP000032309"/>
    </source>
</evidence>
<protein>
    <recommendedName>
        <fullName evidence="3">ATP-dependent DNA helicase RecG C-terminal domain-containing protein</fullName>
    </recommendedName>
</protein>
<dbReference type="InterPro" id="IPR038475">
    <property type="entry name" value="RecG_C_sf"/>
</dbReference>
<evidence type="ECO:0008006" key="3">
    <source>
        <dbReference type="Google" id="ProtNLM"/>
    </source>
</evidence>
<sequence>MFRTGLARKENDVILPTRAAILCFAEDPSGILSSKTAVRVFHYAGTRIEHGAVPNLLKPPKTITGPLIKQIADAYAYVINEIAKGLTLAKSGFETVHRYPTRVIREAITNAVIHRDYHINRDVHIRIFDNRIEVESPGLFPGDITTDTIEFAGSFNRNPLIVNCLREFPEPPNIDAGEGVRMMFATMRAEGLYPPFYFSRRDSIVVLLLNEERPPIWEQVSNWIDRNGFITNGQLCRIASVDTLKASKMLKKWVDMEMLEVDMSKGKKNACYRKAGSAAERKFISLLSWLSDNKKSPSL</sequence>
<keyword evidence="2" id="KW-1185">Reference proteome</keyword>
<comment type="caution">
    <text evidence="1">The sequence shown here is derived from an EMBL/GenBank/DDBJ whole genome shotgun (WGS) entry which is preliminary data.</text>
</comment>
<dbReference type="PANTHER" id="PTHR30595">
    <property type="entry name" value="GLPR-RELATED TRANSCRIPTIONAL REPRESSOR"/>
    <property type="match status" value="1"/>
</dbReference>
<name>A0ABQ0JWQ7_9BACT</name>